<dbReference type="InterPro" id="IPR043502">
    <property type="entry name" value="DNA/RNA_pol_sf"/>
</dbReference>
<evidence type="ECO:0000313" key="4">
    <source>
        <dbReference type="EMBL" id="KAL1569846.1"/>
    </source>
</evidence>
<feature type="domain" description="Reverse transcriptase/retrotransposon-derived protein RNase H-like" evidence="3">
    <location>
        <begin position="750"/>
        <end position="810"/>
    </location>
</feature>
<dbReference type="Gene3D" id="3.10.10.10">
    <property type="entry name" value="HIV Type 1 Reverse Transcriptase, subunit A, domain 1"/>
    <property type="match status" value="1"/>
</dbReference>
<dbReference type="CDD" id="cd00303">
    <property type="entry name" value="retropepsin_like"/>
    <property type="match status" value="1"/>
</dbReference>
<dbReference type="CDD" id="cd01647">
    <property type="entry name" value="RT_LTR"/>
    <property type="match status" value="1"/>
</dbReference>
<dbReference type="Pfam" id="PF17919">
    <property type="entry name" value="RT_RNaseH_2"/>
    <property type="match status" value="1"/>
</dbReference>
<name>A0ABD1IRP2_SALDI</name>
<feature type="region of interest" description="Disordered" evidence="1">
    <location>
        <begin position="73"/>
        <end position="110"/>
    </location>
</feature>
<feature type="domain" description="Reverse transcriptase" evidence="2">
    <location>
        <begin position="558"/>
        <end position="624"/>
    </location>
</feature>
<dbReference type="EMBL" id="JBEAFC010000001">
    <property type="protein sequence ID" value="KAL1569846.1"/>
    <property type="molecule type" value="Genomic_DNA"/>
</dbReference>
<keyword evidence="5" id="KW-1185">Reference proteome</keyword>
<dbReference type="FunFam" id="3.30.70.270:FF:000020">
    <property type="entry name" value="Transposon Tf2-6 polyprotein-like Protein"/>
    <property type="match status" value="1"/>
</dbReference>
<evidence type="ECO:0000256" key="1">
    <source>
        <dbReference type="SAM" id="MobiDB-lite"/>
    </source>
</evidence>
<evidence type="ECO:0000259" key="2">
    <source>
        <dbReference type="Pfam" id="PF00078"/>
    </source>
</evidence>
<feature type="region of interest" description="Disordered" evidence="1">
    <location>
        <begin position="385"/>
        <end position="420"/>
    </location>
</feature>
<dbReference type="PANTHER" id="PTHR33064:SF39">
    <property type="match status" value="1"/>
</dbReference>
<reference evidence="4 5" key="1">
    <citation type="submission" date="2024-06" db="EMBL/GenBank/DDBJ databases">
        <title>A chromosome level genome sequence of Diviner's sage (Salvia divinorum).</title>
        <authorList>
            <person name="Ford S.A."/>
            <person name="Ro D.-K."/>
            <person name="Ness R.W."/>
            <person name="Phillips M.A."/>
        </authorList>
    </citation>
    <scope>NUCLEOTIDE SEQUENCE [LARGE SCALE GENOMIC DNA]</scope>
    <source>
        <strain evidence="4">SAF-2024a</strain>
        <tissue evidence="4">Leaf</tissue>
    </source>
</reference>
<evidence type="ECO:0000259" key="3">
    <source>
        <dbReference type="Pfam" id="PF17919"/>
    </source>
</evidence>
<dbReference type="SUPFAM" id="SSF56672">
    <property type="entry name" value="DNA/RNA polymerases"/>
    <property type="match status" value="1"/>
</dbReference>
<evidence type="ECO:0000313" key="5">
    <source>
        <dbReference type="Proteomes" id="UP001567538"/>
    </source>
</evidence>
<gene>
    <name evidence="4" type="ORF">AAHA92_01273</name>
</gene>
<dbReference type="InterPro" id="IPR051320">
    <property type="entry name" value="Viral_Replic_Matur_Polypro"/>
</dbReference>
<feature type="compositionally biased region" description="Basic and acidic residues" evidence="1">
    <location>
        <begin position="82"/>
        <end position="97"/>
    </location>
</feature>
<dbReference type="InterPro" id="IPR021109">
    <property type="entry name" value="Peptidase_aspartic_dom_sf"/>
</dbReference>
<protein>
    <submittedName>
        <fullName evidence="4">Uncharacterized protein</fullName>
    </submittedName>
</protein>
<dbReference type="Gene3D" id="2.40.70.10">
    <property type="entry name" value="Acid Proteases"/>
    <property type="match status" value="1"/>
</dbReference>
<organism evidence="4 5">
    <name type="scientific">Salvia divinorum</name>
    <name type="common">Maria pastora</name>
    <name type="synonym">Diviner's sage</name>
    <dbReference type="NCBI Taxonomy" id="28513"/>
    <lineage>
        <taxon>Eukaryota</taxon>
        <taxon>Viridiplantae</taxon>
        <taxon>Streptophyta</taxon>
        <taxon>Embryophyta</taxon>
        <taxon>Tracheophyta</taxon>
        <taxon>Spermatophyta</taxon>
        <taxon>Magnoliopsida</taxon>
        <taxon>eudicotyledons</taxon>
        <taxon>Gunneridae</taxon>
        <taxon>Pentapetalae</taxon>
        <taxon>asterids</taxon>
        <taxon>lamiids</taxon>
        <taxon>Lamiales</taxon>
        <taxon>Lamiaceae</taxon>
        <taxon>Nepetoideae</taxon>
        <taxon>Mentheae</taxon>
        <taxon>Salviinae</taxon>
        <taxon>Salvia</taxon>
        <taxon>Salvia subgen. Calosphace</taxon>
    </lineage>
</organism>
<accession>A0ABD1IRP2</accession>
<dbReference type="Proteomes" id="UP001567538">
    <property type="component" value="Unassembled WGS sequence"/>
</dbReference>
<dbReference type="InterPro" id="IPR043128">
    <property type="entry name" value="Rev_trsase/Diguanyl_cyclase"/>
</dbReference>
<dbReference type="AlphaFoldDB" id="A0ABD1IRP2"/>
<dbReference type="PANTHER" id="PTHR33064">
    <property type="entry name" value="POL PROTEIN"/>
    <property type="match status" value="1"/>
</dbReference>
<dbReference type="InterPro" id="IPR041577">
    <property type="entry name" value="RT_RNaseH_2"/>
</dbReference>
<dbReference type="Gene3D" id="3.30.70.270">
    <property type="match status" value="3"/>
</dbReference>
<proteinExistence type="predicted"/>
<dbReference type="InterPro" id="IPR000477">
    <property type="entry name" value="RT_dom"/>
</dbReference>
<sequence>MMSNNDVVHRLQDAQQEQKAAKDMLTRQLSQIATSINEMRENDGKIPATVKMPGKENVSQITLRSGKAYEGPMMRVENGEPSGREGGTDRLTKQTELKKRKRRKKHPQEAQIVECHRQSHSLTKEERKRKGKIQFIKEFITGKAQSDEKIVIGENVSAVIQKRKLPSKRNDPEMFTLPITIGDVKVEHAMCDLGASINVLPLSVYKKLIETRMVDTKIVIQLADRSCISPEGVLENVIVKVHDFLYTADFHVIRMSESEAAGTSGVLLGRPFLRTSKTIIDVFDGTICLDYHGEKYTFNIDEAMKKPMDVENLHSVDAIAPLVQEFLEEELLKEKCEGAIDNKEFEVEVASWCEEVQKKDLTDQEISEAIMDFCQAKRSAGSSQPAQLASAEKALEQENQPTDEKERNPLPQAESPTKELKKLSHGLKYAYLGENETLPVIINSQLTQEQEERLLEVLGRNKKAIGWTLSDLVGISPDLCMNHIRLEEGARPHRDPQRKLNPNMREEVMKEVLKLLSLGIIYSDPDSEWVSPVHMVPKKSGIQVVTNDKNELVPTRLVTGWRMCIDYRKLNTATRKDHFPLSVIDQMLEQLAGKQYFYFLDGYNRYFQIYVDPEDQEKTTFTCPFGTLAGGVHQNFLADFTVYGDSFETCLHHLDIVLERCRSKSLDLNFEKCHFMVTEGIVLGHVVSERGIQVDQAKVDVIAKLPHPTNQKEIRGFLGHAGFYRRFIKDFAKIAQPLTRLLQNEVEFNFNDACKEAFQLLKERLITAPIIRLPDWNYPFKIMFDVSDLAVGAVLGQKIDGKSYVIFYAS</sequence>
<dbReference type="Pfam" id="PF00078">
    <property type="entry name" value="RVT_1"/>
    <property type="match status" value="1"/>
</dbReference>
<comment type="caution">
    <text evidence="4">The sequence shown here is derived from an EMBL/GenBank/DDBJ whole genome shotgun (WGS) entry which is preliminary data.</text>
</comment>